<evidence type="ECO:0000313" key="3">
    <source>
        <dbReference type="Proteomes" id="UP000198287"/>
    </source>
</evidence>
<dbReference type="EMBL" id="LNIX01000010">
    <property type="protein sequence ID" value="OXA49680.1"/>
    <property type="molecule type" value="Genomic_DNA"/>
</dbReference>
<reference evidence="2 3" key="1">
    <citation type="submission" date="2015-12" db="EMBL/GenBank/DDBJ databases">
        <title>The genome of Folsomia candida.</title>
        <authorList>
            <person name="Faddeeva A."/>
            <person name="Derks M.F."/>
            <person name="Anvar Y."/>
            <person name="Smit S."/>
            <person name="Van Straalen N."/>
            <person name="Roelofs D."/>
        </authorList>
    </citation>
    <scope>NUCLEOTIDE SEQUENCE [LARGE SCALE GENOMIC DNA]</scope>
    <source>
        <strain evidence="2 3">VU population</strain>
        <tissue evidence="2">Whole body</tissue>
    </source>
</reference>
<organism evidence="2 3">
    <name type="scientific">Folsomia candida</name>
    <name type="common">Springtail</name>
    <dbReference type="NCBI Taxonomy" id="158441"/>
    <lineage>
        <taxon>Eukaryota</taxon>
        <taxon>Metazoa</taxon>
        <taxon>Ecdysozoa</taxon>
        <taxon>Arthropoda</taxon>
        <taxon>Hexapoda</taxon>
        <taxon>Collembola</taxon>
        <taxon>Entomobryomorpha</taxon>
        <taxon>Isotomoidea</taxon>
        <taxon>Isotomidae</taxon>
        <taxon>Proisotominae</taxon>
        <taxon>Folsomia</taxon>
    </lineage>
</organism>
<feature type="transmembrane region" description="Helical" evidence="1">
    <location>
        <begin position="205"/>
        <end position="232"/>
    </location>
</feature>
<feature type="transmembrane region" description="Helical" evidence="1">
    <location>
        <begin position="56"/>
        <end position="76"/>
    </location>
</feature>
<gene>
    <name evidence="2" type="ORF">Fcan01_15509</name>
</gene>
<evidence type="ECO:0000256" key="1">
    <source>
        <dbReference type="SAM" id="Phobius"/>
    </source>
</evidence>
<evidence type="ECO:0000313" key="2">
    <source>
        <dbReference type="EMBL" id="OXA49680.1"/>
    </source>
</evidence>
<keyword evidence="1" id="KW-0812">Transmembrane</keyword>
<feature type="transmembrane region" description="Helical" evidence="1">
    <location>
        <begin position="88"/>
        <end position="109"/>
    </location>
</feature>
<accession>A0A226DX94</accession>
<dbReference type="AlphaFoldDB" id="A0A226DX94"/>
<sequence>MLFHNEALRLLRRTVQVMQRNTLHLAFCFEWNKDGNFGRGRIIPLSRGRHYRTFQLFVLTIITMIEPFLAWRCYVLVKTTNLDNMENLVLVCFTFAATFWYWIAVPFLYMLGCKEGVAEVAGIFEAILKMERDLQYGTILQNSGIKAGPRVISATASIRSSLRLIAFSFEYLVPTVCIGISLPTYNPLYVGILSTLNLTDDNFPLLIKITLCIICFLTANIIIAVYQVILYLNAYGISALYLWTLYISPSDGVLKGTLSFASSFKIYKSLRVMTLILGESARRQVSTCLHHFYAVAFCTISLYYTILQFTSETKVSLLVVSLCLNLILVGFINELFAICFMAKSSTASKGFVREMVEIHGRNPYRRRVLKAILPNSINLEFVNSVKTMQNGIEMDYFLNFLGRITDNTINLLLARE</sequence>
<keyword evidence="3" id="KW-1185">Reference proteome</keyword>
<feature type="transmembrane region" description="Helical" evidence="1">
    <location>
        <begin position="292"/>
        <end position="311"/>
    </location>
</feature>
<evidence type="ECO:0008006" key="4">
    <source>
        <dbReference type="Google" id="ProtNLM"/>
    </source>
</evidence>
<feature type="transmembrane region" description="Helical" evidence="1">
    <location>
        <begin position="317"/>
        <end position="340"/>
    </location>
</feature>
<keyword evidence="1" id="KW-1133">Transmembrane helix</keyword>
<proteinExistence type="predicted"/>
<name>A0A226DX94_FOLCA</name>
<dbReference type="Proteomes" id="UP000198287">
    <property type="component" value="Unassembled WGS sequence"/>
</dbReference>
<comment type="caution">
    <text evidence="2">The sequence shown here is derived from an EMBL/GenBank/DDBJ whole genome shotgun (WGS) entry which is preliminary data.</text>
</comment>
<protein>
    <recommendedName>
        <fullName evidence="4">Gustatory receptor</fullName>
    </recommendedName>
</protein>
<feature type="transmembrane region" description="Helical" evidence="1">
    <location>
        <begin position="164"/>
        <end position="185"/>
    </location>
</feature>
<keyword evidence="1" id="KW-0472">Membrane</keyword>